<dbReference type="AlphaFoldDB" id="A0A653E2C2"/>
<organism evidence="1">
    <name type="scientific">Pseudomonas marincola</name>
    <dbReference type="NCBI Taxonomy" id="437900"/>
    <lineage>
        <taxon>Bacteria</taxon>
        <taxon>Pseudomonadati</taxon>
        <taxon>Pseudomonadota</taxon>
        <taxon>Gammaproteobacteria</taxon>
        <taxon>Pseudomonadales</taxon>
        <taxon>Pseudomonadaceae</taxon>
        <taxon>Pseudomonas</taxon>
    </lineage>
</organism>
<reference evidence="1" key="1">
    <citation type="submission" date="2019-02" db="EMBL/GenBank/DDBJ databases">
        <authorList>
            <consortium name="Genoscope - CEA"/>
            <person name="William W."/>
        </authorList>
    </citation>
    <scope>NUCLEOTIDE SEQUENCE [LARGE SCALE GENOMIC DNA]</scope>
    <source>
        <strain evidence="1">YSy11</strain>
    </source>
</reference>
<dbReference type="RefSeq" id="WP_150548040.1">
    <property type="nucleotide sequence ID" value="NZ_LR215729.2"/>
</dbReference>
<dbReference type="EMBL" id="LR215729">
    <property type="protein sequence ID" value="VEV96758.1"/>
    <property type="molecule type" value="Genomic_DNA"/>
</dbReference>
<evidence type="ECO:0000313" key="1">
    <source>
        <dbReference type="EMBL" id="VEV96758.1"/>
    </source>
</evidence>
<proteinExistence type="predicted"/>
<protein>
    <recommendedName>
        <fullName evidence="2">DUF342 domain-containing protein</fullName>
    </recommendedName>
</protein>
<accession>A0A653E2C2</accession>
<name>A0A653E2C2_9PSED</name>
<evidence type="ECO:0008006" key="2">
    <source>
        <dbReference type="Google" id="ProtNLM"/>
    </source>
</evidence>
<sequence>MNSFSRDHSSLKRQRGVATILLMLLTGLALTVVVASVMYSVRGAQDKTLAVHASTQAQQRAWGGVEYIRSYLAGLDGETLATLGGELAITGVDNLQAEIAGPVIENAGAYQIPVSITGIAASGSAAQTTSTLVVTFEVEPGSSGSQALLGDINIYSDLNVSGNITVKGGENVVMNVDGEVNLSGSVSGVQTIQATGDINISSGISVERIHSNGNVTLSGSANVDVITAMGDVTLSGGTKAGTIRANGDVLLSGGSSSATSIESQGNVTLSGGSARADTVLAEGYVSWTSSASASEIKSNAWVQYNGGPNAAIYALSDVTMTGAGAGSVTSQGNVSITYGTLSRVDASGSLTSTGGNVSAGTIGGSKSCPSWNNCPGVKVVSGHTAEISPITVTAVTEYSSEQPTVDAYALKSQANLIFEINQDGLRTVTVKNYNGIAPGTYFLGDYKNGGYKDYLCTEVTAGKNNTATCTAPATPYKTICKGYSTYNGCISYSSKDSKWTLAGVGFAPGVLWFEGSLAVTNGTYFNTMVATGNINTSGSTTLYAVNYAGQSPICNNQFEGTTISSLFADYSPQAFCSNGVFTSQPIGNVALMAGSYSGSDYVGGDINLGASNDVYGSVVAGNLLTTGGSTKVHGSVTVAALRTPGSTVWSGSTLLDFTNLPEGYDPDQMPCTDDCEASESTVKYLWGRYD</sequence>
<gene>
    <name evidence="1" type="ORF">PMYSY11_1712</name>
</gene>